<dbReference type="EMBL" id="QXTE01000107">
    <property type="protein sequence ID" value="TFK05841.1"/>
    <property type="molecule type" value="Genomic_DNA"/>
</dbReference>
<protein>
    <submittedName>
        <fullName evidence="1">Glutamate receptor ionotropic, delta-2</fullName>
    </submittedName>
</protein>
<name>A0A4D9E4M1_9SAUR</name>
<dbReference type="AlphaFoldDB" id="A0A4D9E4M1"/>
<organism evidence="1 2">
    <name type="scientific">Platysternon megacephalum</name>
    <name type="common">big-headed turtle</name>
    <dbReference type="NCBI Taxonomy" id="55544"/>
    <lineage>
        <taxon>Eukaryota</taxon>
        <taxon>Metazoa</taxon>
        <taxon>Chordata</taxon>
        <taxon>Craniata</taxon>
        <taxon>Vertebrata</taxon>
        <taxon>Euteleostomi</taxon>
        <taxon>Archelosauria</taxon>
        <taxon>Testudinata</taxon>
        <taxon>Testudines</taxon>
        <taxon>Cryptodira</taxon>
        <taxon>Durocryptodira</taxon>
        <taxon>Testudinoidea</taxon>
        <taxon>Platysternidae</taxon>
        <taxon>Platysternon</taxon>
    </lineage>
</organism>
<reference evidence="1 2" key="1">
    <citation type="submission" date="2019-04" db="EMBL/GenBank/DDBJ databases">
        <title>Draft genome of the big-headed turtle Platysternon megacephalum.</title>
        <authorList>
            <person name="Gong S."/>
        </authorList>
    </citation>
    <scope>NUCLEOTIDE SEQUENCE [LARGE SCALE GENOMIC DNA]</scope>
    <source>
        <strain evidence="1">DO16091913</strain>
        <tissue evidence="1">Muscle</tissue>
    </source>
</reference>
<reference evidence="1 2" key="2">
    <citation type="submission" date="2019-04" db="EMBL/GenBank/DDBJ databases">
        <title>The genome sequence of big-headed turtle.</title>
        <authorList>
            <person name="Gong S."/>
        </authorList>
    </citation>
    <scope>NUCLEOTIDE SEQUENCE [LARGE SCALE GENOMIC DNA]</scope>
    <source>
        <strain evidence="1">DO16091913</strain>
        <tissue evidence="1">Muscle</tissue>
    </source>
</reference>
<dbReference type="Proteomes" id="UP000297703">
    <property type="component" value="Unassembled WGS sequence"/>
</dbReference>
<sequence>MLLLLTDPAAHARHLALLPAPLPMPLLLFREPYFSGLLGSELVRLIDLDCDLILQQDPAADAIPALDPPD</sequence>
<keyword evidence="1" id="KW-0675">Receptor</keyword>
<comment type="caution">
    <text evidence="1">The sequence shown here is derived from an EMBL/GenBank/DDBJ whole genome shotgun (WGS) entry which is preliminary data.</text>
</comment>
<proteinExistence type="predicted"/>
<evidence type="ECO:0000313" key="2">
    <source>
        <dbReference type="Proteomes" id="UP000297703"/>
    </source>
</evidence>
<gene>
    <name evidence="1" type="ORF">DR999_PMT11473</name>
</gene>
<evidence type="ECO:0000313" key="1">
    <source>
        <dbReference type="EMBL" id="TFK05841.1"/>
    </source>
</evidence>
<accession>A0A4D9E4M1</accession>
<keyword evidence="2" id="KW-1185">Reference proteome</keyword>